<dbReference type="EMBL" id="CDMY01000929">
    <property type="protein sequence ID" value="CEM37123.1"/>
    <property type="molecule type" value="Genomic_DNA"/>
</dbReference>
<gene>
    <name evidence="1" type="ORF">Vbra_6419</name>
</gene>
<organism evidence="1 2">
    <name type="scientific">Vitrella brassicaformis (strain CCMP3155)</name>
    <dbReference type="NCBI Taxonomy" id="1169540"/>
    <lineage>
        <taxon>Eukaryota</taxon>
        <taxon>Sar</taxon>
        <taxon>Alveolata</taxon>
        <taxon>Colpodellida</taxon>
        <taxon>Vitrellaceae</taxon>
        <taxon>Vitrella</taxon>
    </lineage>
</organism>
<keyword evidence="2" id="KW-1185">Reference proteome</keyword>
<dbReference type="VEuPathDB" id="CryptoDB:Vbra_6419"/>
<sequence length="71" mass="7751">MERTYAASARCAEAFELLGGYCSLMAVMPFGQAAKYIITVVEAHLDKFPMRSLNPDGAVQVGRLRQTPSTL</sequence>
<dbReference type="AlphaFoldDB" id="A0A0G4H0P3"/>
<reference evidence="1 2" key="1">
    <citation type="submission" date="2014-11" db="EMBL/GenBank/DDBJ databases">
        <authorList>
            <person name="Zhu J."/>
            <person name="Qi W."/>
            <person name="Song R."/>
        </authorList>
    </citation>
    <scope>NUCLEOTIDE SEQUENCE [LARGE SCALE GENOMIC DNA]</scope>
</reference>
<dbReference type="InParanoid" id="A0A0G4H0P3"/>
<proteinExistence type="predicted"/>
<accession>A0A0G4H0P3</accession>
<protein>
    <submittedName>
        <fullName evidence="1">Uncharacterized protein</fullName>
    </submittedName>
</protein>
<evidence type="ECO:0000313" key="2">
    <source>
        <dbReference type="Proteomes" id="UP000041254"/>
    </source>
</evidence>
<dbReference type="Proteomes" id="UP000041254">
    <property type="component" value="Unassembled WGS sequence"/>
</dbReference>
<evidence type="ECO:0000313" key="1">
    <source>
        <dbReference type="EMBL" id="CEM37123.1"/>
    </source>
</evidence>
<name>A0A0G4H0P3_VITBC</name>